<feature type="region of interest" description="Disordered" evidence="1">
    <location>
        <begin position="207"/>
        <end position="232"/>
    </location>
</feature>
<organism evidence="3">
    <name type="scientific">Chromera velia CCMP2878</name>
    <dbReference type="NCBI Taxonomy" id="1169474"/>
    <lineage>
        <taxon>Eukaryota</taxon>
        <taxon>Sar</taxon>
        <taxon>Alveolata</taxon>
        <taxon>Colpodellida</taxon>
        <taxon>Chromeraceae</taxon>
        <taxon>Chromera</taxon>
    </lineage>
</organism>
<gene>
    <name evidence="3" type="ORF">Cvel_21078</name>
</gene>
<dbReference type="VEuPathDB" id="CryptoDB:Cvel_21078"/>
<dbReference type="AlphaFoldDB" id="A0A0G4GAV7"/>
<proteinExistence type="predicted"/>
<evidence type="ECO:0000256" key="1">
    <source>
        <dbReference type="SAM" id="MobiDB-lite"/>
    </source>
</evidence>
<evidence type="ECO:0000256" key="2">
    <source>
        <dbReference type="SAM" id="SignalP"/>
    </source>
</evidence>
<protein>
    <submittedName>
        <fullName evidence="3">Uncharacterized protein</fullName>
    </submittedName>
</protein>
<name>A0A0G4GAV7_9ALVE</name>
<feature type="signal peptide" evidence="2">
    <location>
        <begin position="1"/>
        <end position="22"/>
    </location>
</feature>
<reference evidence="3" key="1">
    <citation type="submission" date="2014-11" db="EMBL/GenBank/DDBJ databases">
        <authorList>
            <person name="Otto D Thomas"/>
            <person name="Naeem Raeece"/>
        </authorList>
    </citation>
    <scope>NUCLEOTIDE SEQUENCE</scope>
</reference>
<sequence>MKCSLSVLPFLVFVFSIQGSSTTDSEPLPEWKGTTIDDLRAEYGNIFKKMNRNAASHLWSSFILDRAFQMPAERVEHLFTGFCAVSGSPVRPRDHNRYGLNLETVTGRRRFGFMHYCCWPCVCDTQDFIKVDSKTITTADGEKQYWFAVIGNPCDVPGSLDTPFNQRGVPYTLRKVAPELECTPEGKLKGATLSDGGYVIISMFFDSRPTDDEQTPPPALQEGGPRPGRLSTHGPFVFQHEGEYEPMCTERAQYGYQSGMGEIFRQAASVAPVGIQKQGCKISPDTQGDVVTVCEE</sequence>
<accession>A0A0G4GAV7</accession>
<keyword evidence="2" id="KW-0732">Signal</keyword>
<dbReference type="EMBL" id="CDMZ01001046">
    <property type="protein sequence ID" value="CEM26258.1"/>
    <property type="molecule type" value="Genomic_DNA"/>
</dbReference>
<evidence type="ECO:0000313" key="3">
    <source>
        <dbReference type="EMBL" id="CEM26258.1"/>
    </source>
</evidence>
<feature type="chain" id="PRO_5005189738" evidence="2">
    <location>
        <begin position="23"/>
        <end position="296"/>
    </location>
</feature>